<dbReference type="SUPFAM" id="SSF53218">
    <property type="entry name" value="Molybdenum cofactor biosynthesis proteins"/>
    <property type="match status" value="1"/>
</dbReference>
<dbReference type="Gene3D" id="2.40.340.10">
    <property type="entry name" value="MoeA, C-terminal, domain IV"/>
    <property type="match status" value="1"/>
</dbReference>
<dbReference type="SUPFAM" id="SSF63867">
    <property type="entry name" value="MoeA C-terminal domain-like"/>
    <property type="match status" value="1"/>
</dbReference>
<comment type="pathway">
    <text evidence="1">Cofactor biosynthesis; molybdopterin biosynthesis.</text>
</comment>
<keyword evidence="2" id="KW-0501">Molybdenum cofactor biosynthesis</keyword>
<dbReference type="GO" id="GO:0005829">
    <property type="term" value="C:cytosol"/>
    <property type="evidence" value="ECO:0007669"/>
    <property type="project" value="TreeGrafter"/>
</dbReference>
<name>A0A0F9YFV8_9ZZZZ</name>
<dbReference type="InterPro" id="IPR005110">
    <property type="entry name" value="MoeA_linker/N"/>
</dbReference>
<dbReference type="SUPFAM" id="SSF63882">
    <property type="entry name" value="MoeA N-terminal region -like"/>
    <property type="match status" value="1"/>
</dbReference>
<dbReference type="InterPro" id="IPR038987">
    <property type="entry name" value="MoeA-like"/>
</dbReference>
<dbReference type="InterPro" id="IPR005111">
    <property type="entry name" value="MoeA_C_domain_IV"/>
</dbReference>
<dbReference type="AlphaFoldDB" id="A0A0F9YFV8"/>
<dbReference type="InterPro" id="IPR036425">
    <property type="entry name" value="MoaB/Mog-like_dom_sf"/>
</dbReference>
<dbReference type="GO" id="GO:0006777">
    <property type="term" value="P:Mo-molybdopterin cofactor biosynthetic process"/>
    <property type="evidence" value="ECO:0007669"/>
    <property type="project" value="UniProtKB-KW"/>
</dbReference>
<dbReference type="SMART" id="SM00852">
    <property type="entry name" value="MoCF_biosynth"/>
    <property type="match status" value="1"/>
</dbReference>
<dbReference type="Pfam" id="PF00994">
    <property type="entry name" value="MoCF_biosynth"/>
    <property type="match status" value="1"/>
</dbReference>
<evidence type="ECO:0000256" key="1">
    <source>
        <dbReference type="ARBA" id="ARBA00005046"/>
    </source>
</evidence>
<dbReference type="PANTHER" id="PTHR10192:SF5">
    <property type="entry name" value="GEPHYRIN"/>
    <property type="match status" value="1"/>
</dbReference>
<dbReference type="NCBIfam" id="TIGR00177">
    <property type="entry name" value="molyb_syn"/>
    <property type="match status" value="1"/>
</dbReference>
<comment type="caution">
    <text evidence="4">The sequence shown here is derived from an EMBL/GenBank/DDBJ whole genome shotgun (WGS) entry which is preliminary data.</text>
</comment>
<dbReference type="UniPathway" id="UPA00344"/>
<dbReference type="PANTHER" id="PTHR10192">
    <property type="entry name" value="MOLYBDOPTERIN BIOSYNTHESIS PROTEIN"/>
    <property type="match status" value="1"/>
</dbReference>
<protein>
    <recommendedName>
        <fullName evidence="3">MoaB/Mog domain-containing protein</fullName>
    </recommendedName>
</protein>
<evidence type="ECO:0000259" key="3">
    <source>
        <dbReference type="SMART" id="SM00852"/>
    </source>
</evidence>
<gene>
    <name evidence="4" type="ORF">LCGC14_0015530</name>
</gene>
<dbReference type="InterPro" id="IPR036135">
    <property type="entry name" value="MoeA_linker/N_sf"/>
</dbReference>
<dbReference type="Pfam" id="PF03454">
    <property type="entry name" value="MoeA_C"/>
    <property type="match status" value="1"/>
</dbReference>
<feature type="domain" description="MoaB/Mog" evidence="3">
    <location>
        <begin position="125"/>
        <end position="264"/>
    </location>
</feature>
<dbReference type="InterPro" id="IPR036688">
    <property type="entry name" value="MoeA_C_domain_IV_sf"/>
</dbReference>
<dbReference type="CDD" id="cd00887">
    <property type="entry name" value="MoeA"/>
    <property type="match status" value="1"/>
</dbReference>
<organism evidence="4">
    <name type="scientific">marine sediment metagenome</name>
    <dbReference type="NCBI Taxonomy" id="412755"/>
    <lineage>
        <taxon>unclassified sequences</taxon>
        <taxon>metagenomes</taxon>
        <taxon>ecological metagenomes</taxon>
    </lineage>
</organism>
<proteinExistence type="predicted"/>
<evidence type="ECO:0000313" key="4">
    <source>
        <dbReference type="EMBL" id="KKO11077.1"/>
    </source>
</evidence>
<sequence>MDGFAVRAGDLKNPPQSLRLIGEVAAGSDKRPTVAAGTCVRILTGGWVPPGANAVVKVEDTREDDEQVTFLSAIAAGVNIRRKGEEVRKGEVVLDKGTVLAAAQIGLCASVGKVAVKVHGRPSVIVLCTGRELRPADQRVRAHELRDTNGPALRAALADAGFPNVPHRILPDSPKVLARRLARAIETYDVVVLTGGVSVGKYDYVPEAVRAVGAAIRFHGVTMKPGKPQLYATASRNRHIFGLPGNPLSVLTGFYELVLPALRRLSGVPAGQCRMSLQLPLAASVSVKPSRENLVLAQLVGGQNALAVRAIRSQGSADLAAGAQADGVFIVPKGTAKLPAGSVVAFRPWRSIL</sequence>
<reference evidence="4" key="1">
    <citation type="journal article" date="2015" name="Nature">
        <title>Complex archaea that bridge the gap between prokaryotes and eukaryotes.</title>
        <authorList>
            <person name="Spang A."/>
            <person name="Saw J.H."/>
            <person name="Jorgensen S.L."/>
            <person name="Zaremba-Niedzwiedzka K."/>
            <person name="Martijn J."/>
            <person name="Lind A.E."/>
            <person name="van Eijk R."/>
            <person name="Schleper C."/>
            <person name="Guy L."/>
            <person name="Ettema T.J."/>
        </authorList>
    </citation>
    <scope>NUCLEOTIDE SEQUENCE</scope>
</reference>
<dbReference type="Gene3D" id="3.40.980.10">
    <property type="entry name" value="MoaB/Mog-like domain"/>
    <property type="match status" value="1"/>
</dbReference>
<dbReference type="Pfam" id="PF03453">
    <property type="entry name" value="MoeA_N"/>
    <property type="match status" value="1"/>
</dbReference>
<dbReference type="InterPro" id="IPR001453">
    <property type="entry name" value="MoaB/Mog_dom"/>
</dbReference>
<dbReference type="GO" id="GO:0061599">
    <property type="term" value="F:molybdopterin molybdotransferase activity"/>
    <property type="evidence" value="ECO:0007669"/>
    <property type="project" value="TreeGrafter"/>
</dbReference>
<accession>A0A0F9YFV8</accession>
<dbReference type="EMBL" id="LAZR01000003">
    <property type="protein sequence ID" value="KKO11077.1"/>
    <property type="molecule type" value="Genomic_DNA"/>
</dbReference>
<dbReference type="Gene3D" id="3.90.105.10">
    <property type="entry name" value="Molybdopterin biosynthesis moea protein, domain 2"/>
    <property type="match status" value="1"/>
</dbReference>
<evidence type="ECO:0000256" key="2">
    <source>
        <dbReference type="ARBA" id="ARBA00023150"/>
    </source>
</evidence>
<dbReference type="Gene3D" id="2.170.190.11">
    <property type="entry name" value="Molybdopterin biosynthesis moea protein, domain 3"/>
    <property type="match status" value="1"/>
</dbReference>